<keyword evidence="2" id="KW-1185">Reference proteome</keyword>
<dbReference type="EMBL" id="BTGU01000019">
    <property type="protein sequence ID" value="GMN44831.1"/>
    <property type="molecule type" value="Genomic_DNA"/>
</dbReference>
<dbReference type="AlphaFoldDB" id="A0AA88D6L5"/>
<protein>
    <submittedName>
        <fullName evidence="1">Uncharacterized protein</fullName>
    </submittedName>
</protein>
<accession>A0AA88D6L5</accession>
<name>A0AA88D6L5_FICCA</name>
<reference evidence="1" key="1">
    <citation type="submission" date="2023-07" db="EMBL/GenBank/DDBJ databases">
        <title>draft genome sequence of fig (Ficus carica).</title>
        <authorList>
            <person name="Takahashi T."/>
            <person name="Nishimura K."/>
        </authorList>
    </citation>
    <scope>NUCLEOTIDE SEQUENCE</scope>
</reference>
<organism evidence="1 2">
    <name type="scientific">Ficus carica</name>
    <name type="common">Common fig</name>
    <dbReference type="NCBI Taxonomy" id="3494"/>
    <lineage>
        <taxon>Eukaryota</taxon>
        <taxon>Viridiplantae</taxon>
        <taxon>Streptophyta</taxon>
        <taxon>Embryophyta</taxon>
        <taxon>Tracheophyta</taxon>
        <taxon>Spermatophyta</taxon>
        <taxon>Magnoliopsida</taxon>
        <taxon>eudicotyledons</taxon>
        <taxon>Gunneridae</taxon>
        <taxon>Pentapetalae</taxon>
        <taxon>rosids</taxon>
        <taxon>fabids</taxon>
        <taxon>Rosales</taxon>
        <taxon>Moraceae</taxon>
        <taxon>Ficeae</taxon>
        <taxon>Ficus</taxon>
    </lineage>
</organism>
<dbReference type="Gramene" id="FCD_00020323-RA">
    <property type="protein sequence ID" value="FCD_00020323-RA:cds"/>
    <property type="gene ID" value="FCD_00020323"/>
</dbReference>
<evidence type="ECO:0000313" key="1">
    <source>
        <dbReference type="EMBL" id="GMN44831.1"/>
    </source>
</evidence>
<gene>
    <name evidence="1" type="ORF">TIFTF001_014032</name>
</gene>
<sequence>MTLRRLLLPCEIVIVIVIVSTPPNGAPFTELGTAVSLRW</sequence>
<proteinExistence type="predicted"/>
<evidence type="ECO:0000313" key="2">
    <source>
        <dbReference type="Proteomes" id="UP001187192"/>
    </source>
</evidence>
<comment type="caution">
    <text evidence="1">The sequence shown here is derived from an EMBL/GenBank/DDBJ whole genome shotgun (WGS) entry which is preliminary data.</text>
</comment>
<dbReference type="Proteomes" id="UP001187192">
    <property type="component" value="Unassembled WGS sequence"/>
</dbReference>